<sequence length="291" mass="30703">MTEDLWFGVAVIVLLAAMAAAFARWGREPGEGRGSPVGRFVLIATAVGGLIGAPFWWLDLQPSFAWDLPPLASRMLGVAALAFGVTGIAVLEYPSAARERLFYILILAYLVPLALAAVTLHLDRFDFVRPVTYGFFAVVIVLCIGSALELSRGKDTGPAQFAPGGTVRGWLLLAGLVLAVWGVALFVIPTAPYPLVFNWPQDELSSRLIAAMLMTVAIAFFLSRRDTGLARLALLFAGVYGIGVVAAGLTNAVGGKPMPLLYVTGFCIVGLVSLGLLAGMKGPRISPQAAS</sequence>
<comment type="caution">
    <text evidence="2">The sequence shown here is derived from an EMBL/GenBank/DDBJ whole genome shotgun (WGS) entry which is preliminary data.</text>
</comment>
<accession>A0A6G4WLV2</accession>
<dbReference type="EMBL" id="JAAKZF010000111">
    <property type="protein sequence ID" value="NGO55604.1"/>
    <property type="molecule type" value="Genomic_DNA"/>
</dbReference>
<keyword evidence="1" id="KW-0472">Membrane</keyword>
<proteinExistence type="predicted"/>
<organism evidence="2 3">
    <name type="scientific">Allomesorhizobium camelthorni</name>
    <dbReference type="NCBI Taxonomy" id="475069"/>
    <lineage>
        <taxon>Bacteria</taxon>
        <taxon>Pseudomonadati</taxon>
        <taxon>Pseudomonadota</taxon>
        <taxon>Alphaproteobacteria</taxon>
        <taxon>Hyphomicrobiales</taxon>
        <taxon>Phyllobacteriaceae</taxon>
        <taxon>Allomesorhizobium</taxon>
    </lineage>
</organism>
<feature type="transmembrane region" description="Helical" evidence="1">
    <location>
        <begin position="101"/>
        <end position="120"/>
    </location>
</feature>
<evidence type="ECO:0000256" key="1">
    <source>
        <dbReference type="SAM" id="Phobius"/>
    </source>
</evidence>
<feature type="transmembrane region" description="Helical" evidence="1">
    <location>
        <begin position="234"/>
        <end position="254"/>
    </location>
</feature>
<dbReference type="AlphaFoldDB" id="A0A6G4WLV2"/>
<feature type="transmembrane region" description="Helical" evidence="1">
    <location>
        <begin position="6"/>
        <end position="25"/>
    </location>
</feature>
<feature type="transmembrane region" description="Helical" evidence="1">
    <location>
        <begin position="132"/>
        <end position="150"/>
    </location>
</feature>
<feature type="transmembrane region" description="Helical" evidence="1">
    <location>
        <begin position="260"/>
        <end position="278"/>
    </location>
</feature>
<dbReference type="Proteomes" id="UP001642900">
    <property type="component" value="Unassembled WGS sequence"/>
</dbReference>
<feature type="transmembrane region" description="Helical" evidence="1">
    <location>
        <begin position="170"/>
        <end position="192"/>
    </location>
</feature>
<reference evidence="2 3" key="1">
    <citation type="submission" date="2020-02" db="EMBL/GenBank/DDBJ databases">
        <title>Genome sequence of strain CCNWXJ40-4.</title>
        <authorList>
            <person name="Gao J."/>
            <person name="Sun J."/>
        </authorList>
    </citation>
    <scope>NUCLEOTIDE SEQUENCE [LARGE SCALE GENOMIC DNA]</scope>
    <source>
        <strain evidence="2 3">CCNWXJ 40-4</strain>
    </source>
</reference>
<gene>
    <name evidence="2" type="ORF">G6N73_31975</name>
</gene>
<keyword evidence="1" id="KW-0812">Transmembrane</keyword>
<feature type="transmembrane region" description="Helical" evidence="1">
    <location>
        <begin position="37"/>
        <end position="56"/>
    </location>
</feature>
<feature type="transmembrane region" description="Helical" evidence="1">
    <location>
        <begin position="76"/>
        <end position="94"/>
    </location>
</feature>
<name>A0A6G4WLV2_9HYPH</name>
<feature type="transmembrane region" description="Helical" evidence="1">
    <location>
        <begin position="204"/>
        <end position="222"/>
    </location>
</feature>
<dbReference type="RefSeq" id="WP_165033955.1">
    <property type="nucleotide sequence ID" value="NZ_JAAKZF010000111.1"/>
</dbReference>
<protein>
    <submittedName>
        <fullName evidence="2">Uncharacterized protein</fullName>
    </submittedName>
</protein>
<keyword evidence="1" id="KW-1133">Transmembrane helix</keyword>
<keyword evidence="3" id="KW-1185">Reference proteome</keyword>
<evidence type="ECO:0000313" key="2">
    <source>
        <dbReference type="EMBL" id="NGO55604.1"/>
    </source>
</evidence>
<evidence type="ECO:0000313" key="3">
    <source>
        <dbReference type="Proteomes" id="UP001642900"/>
    </source>
</evidence>